<protein>
    <submittedName>
        <fullName evidence="1">Uncharacterized protein</fullName>
    </submittedName>
</protein>
<organism evidence="1 2">
    <name type="scientific">Pseudozobellia thermophila</name>
    <dbReference type="NCBI Taxonomy" id="192903"/>
    <lineage>
        <taxon>Bacteria</taxon>
        <taxon>Pseudomonadati</taxon>
        <taxon>Bacteroidota</taxon>
        <taxon>Flavobacteriia</taxon>
        <taxon>Flavobacteriales</taxon>
        <taxon>Flavobacteriaceae</taxon>
        <taxon>Pseudozobellia</taxon>
    </lineage>
</organism>
<reference evidence="2" key="1">
    <citation type="submission" date="2016-11" db="EMBL/GenBank/DDBJ databases">
        <authorList>
            <person name="Varghese N."/>
            <person name="Submissions S."/>
        </authorList>
    </citation>
    <scope>NUCLEOTIDE SEQUENCE [LARGE SCALE GENOMIC DNA]</scope>
    <source>
        <strain evidence="2">DSM 19858</strain>
    </source>
</reference>
<accession>A0A1M6PD04</accession>
<keyword evidence="2" id="KW-1185">Reference proteome</keyword>
<dbReference type="EMBL" id="FQYU01000020">
    <property type="protein sequence ID" value="SHK05831.1"/>
    <property type="molecule type" value="Genomic_DNA"/>
</dbReference>
<gene>
    <name evidence="1" type="ORF">SAMN04488513_1202</name>
</gene>
<name>A0A1M6PD04_9FLAO</name>
<evidence type="ECO:0000313" key="2">
    <source>
        <dbReference type="Proteomes" id="UP000184543"/>
    </source>
</evidence>
<dbReference type="AlphaFoldDB" id="A0A1M6PD04"/>
<dbReference type="Proteomes" id="UP000184543">
    <property type="component" value="Unassembled WGS sequence"/>
</dbReference>
<evidence type="ECO:0000313" key="1">
    <source>
        <dbReference type="EMBL" id="SHK05831.1"/>
    </source>
</evidence>
<proteinExistence type="predicted"/>
<sequence>MQCSMKNIIVLIFLLVISVSNAQKKYRVGETIWVYEKPTGFITRSDNFEKVIQTGEDYIEKTENRLSNDDVVLTSIAKSDSSDINMALASYKSNINIKKLSLKGYAYKLGEYFKRNPSEEYNELNLSVEVVEQTIDNKLFYVIEREVTLVENNYRYMSAYYVTEIDNKEFSIVMVCDNENDRRKIEKSILNSKFRQYAPR</sequence>